<reference evidence="2 3" key="1">
    <citation type="submission" date="2014-07" db="EMBL/GenBank/DDBJ databases">
        <title>Draft genome of Clostridium sulfidigenes 113A isolated from sediments associated with methane hydrate from Krishna Godavari basin.</title>
        <authorList>
            <person name="Honkalas V.S."/>
            <person name="Dabir A.P."/>
            <person name="Arora P."/>
            <person name="Dhakephalkar P.K."/>
        </authorList>
    </citation>
    <scope>NUCLEOTIDE SEQUENCE [LARGE SCALE GENOMIC DNA]</scope>
    <source>
        <strain evidence="2 3">113A</strain>
    </source>
</reference>
<dbReference type="STRING" id="318464.IO99_07675"/>
<dbReference type="Proteomes" id="UP000028542">
    <property type="component" value="Unassembled WGS sequence"/>
</dbReference>
<dbReference type="AlphaFoldDB" id="A0A084JDS2"/>
<protein>
    <submittedName>
        <fullName evidence="2">Uncharacterized protein</fullName>
    </submittedName>
</protein>
<gene>
    <name evidence="2" type="ORF">IO99_07675</name>
</gene>
<keyword evidence="1" id="KW-1133">Transmembrane helix</keyword>
<organism evidence="2 3">
    <name type="scientific">Clostridium sulfidigenes</name>
    <dbReference type="NCBI Taxonomy" id="318464"/>
    <lineage>
        <taxon>Bacteria</taxon>
        <taxon>Bacillati</taxon>
        <taxon>Bacillota</taxon>
        <taxon>Clostridia</taxon>
        <taxon>Eubacteriales</taxon>
        <taxon>Clostridiaceae</taxon>
        <taxon>Clostridium</taxon>
    </lineage>
</organism>
<keyword evidence="3" id="KW-1185">Reference proteome</keyword>
<keyword evidence="1" id="KW-0812">Transmembrane</keyword>
<comment type="caution">
    <text evidence="2">The sequence shown here is derived from an EMBL/GenBank/DDBJ whole genome shotgun (WGS) entry which is preliminary data.</text>
</comment>
<sequence>MEVDNKIIIISIINVILMFVILIAIYKGIKWCKNFVNRNKEIDEKLNIILKKLNNEDSNSI</sequence>
<proteinExistence type="predicted"/>
<feature type="transmembrane region" description="Helical" evidence="1">
    <location>
        <begin position="6"/>
        <end position="26"/>
    </location>
</feature>
<name>A0A084JDS2_9CLOT</name>
<evidence type="ECO:0000256" key="1">
    <source>
        <dbReference type="SAM" id="Phobius"/>
    </source>
</evidence>
<dbReference type="EMBL" id="JPMD01000015">
    <property type="protein sequence ID" value="KEZ87106.1"/>
    <property type="molecule type" value="Genomic_DNA"/>
</dbReference>
<evidence type="ECO:0000313" key="2">
    <source>
        <dbReference type="EMBL" id="KEZ87106.1"/>
    </source>
</evidence>
<dbReference type="RefSeq" id="WP_035131884.1">
    <property type="nucleotide sequence ID" value="NZ_JPMD01000015.1"/>
</dbReference>
<accession>A0A084JDS2</accession>
<keyword evidence="1" id="KW-0472">Membrane</keyword>
<evidence type="ECO:0000313" key="3">
    <source>
        <dbReference type="Proteomes" id="UP000028542"/>
    </source>
</evidence>